<evidence type="ECO:0000259" key="2">
    <source>
        <dbReference type="PROSITE" id="PS50943"/>
    </source>
</evidence>
<gene>
    <name evidence="3" type="ORF">ACFOSS_10810</name>
</gene>
<dbReference type="SUPFAM" id="SSF47413">
    <property type="entry name" value="lambda repressor-like DNA-binding domains"/>
    <property type="match status" value="1"/>
</dbReference>
<proteinExistence type="predicted"/>
<sequence>MINGVSPAAMAAELGARLKQARLNQNITQSQLADQVGITRKAVLNAEKGQVSLEVFVAIMAGLNLTAELDLFLPVQLVSPLQLAKLQGKRRVRASSPTVKEPEQEPMSW</sequence>
<dbReference type="Pfam" id="PF01381">
    <property type="entry name" value="HTH_3"/>
    <property type="match status" value="1"/>
</dbReference>
<dbReference type="InterPro" id="IPR010982">
    <property type="entry name" value="Lambda_DNA-bd_dom_sf"/>
</dbReference>
<dbReference type="EMBL" id="JBHSAF010000014">
    <property type="protein sequence ID" value="MFC3913955.1"/>
    <property type="molecule type" value="Genomic_DNA"/>
</dbReference>
<dbReference type="Proteomes" id="UP001595692">
    <property type="component" value="Unassembled WGS sequence"/>
</dbReference>
<organism evidence="3 4">
    <name type="scientific">Pseudaeromonas sharmana</name>
    <dbReference type="NCBI Taxonomy" id="328412"/>
    <lineage>
        <taxon>Bacteria</taxon>
        <taxon>Pseudomonadati</taxon>
        <taxon>Pseudomonadota</taxon>
        <taxon>Gammaproteobacteria</taxon>
        <taxon>Aeromonadales</taxon>
        <taxon>Aeromonadaceae</taxon>
        <taxon>Pseudaeromonas</taxon>
    </lineage>
</organism>
<comment type="caution">
    <text evidence="3">The sequence shown here is derived from an EMBL/GenBank/DDBJ whole genome shotgun (WGS) entry which is preliminary data.</text>
</comment>
<protein>
    <submittedName>
        <fullName evidence="3">Helix-turn-helix transcriptional regulator</fullName>
    </submittedName>
</protein>
<dbReference type="CDD" id="cd00093">
    <property type="entry name" value="HTH_XRE"/>
    <property type="match status" value="1"/>
</dbReference>
<feature type="region of interest" description="Disordered" evidence="1">
    <location>
        <begin position="87"/>
        <end position="109"/>
    </location>
</feature>
<dbReference type="Gene3D" id="1.10.260.40">
    <property type="entry name" value="lambda repressor-like DNA-binding domains"/>
    <property type="match status" value="1"/>
</dbReference>
<dbReference type="SMART" id="SM00530">
    <property type="entry name" value="HTH_XRE"/>
    <property type="match status" value="1"/>
</dbReference>
<accession>A0ABV8CPJ8</accession>
<evidence type="ECO:0000313" key="3">
    <source>
        <dbReference type="EMBL" id="MFC3913955.1"/>
    </source>
</evidence>
<dbReference type="PROSITE" id="PS50943">
    <property type="entry name" value="HTH_CROC1"/>
    <property type="match status" value="1"/>
</dbReference>
<name>A0ABV8CPJ8_9GAMM</name>
<dbReference type="InterPro" id="IPR001387">
    <property type="entry name" value="Cro/C1-type_HTH"/>
</dbReference>
<evidence type="ECO:0000256" key="1">
    <source>
        <dbReference type="SAM" id="MobiDB-lite"/>
    </source>
</evidence>
<keyword evidence="4" id="KW-1185">Reference proteome</keyword>
<dbReference type="RefSeq" id="WP_377152368.1">
    <property type="nucleotide sequence ID" value="NZ_JBHSAF010000014.1"/>
</dbReference>
<feature type="domain" description="HTH cro/C1-type" evidence="2">
    <location>
        <begin position="18"/>
        <end position="69"/>
    </location>
</feature>
<evidence type="ECO:0000313" key="4">
    <source>
        <dbReference type="Proteomes" id="UP001595692"/>
    </source>
</evidence>
<reference evidence="4" key="1">
    <citation type="journal article" date="2019" name="Int. J. Syst. Evol. Microbiol.">
        <title>The Global Catalogue of Microorganisms (GCM) 10K type strain sequencing project: providing services to taxonomists for standard genome sequencing and annotation.</title>
        <authorList>
            <consortium name="The Broad Institute Genomics Platform"/>
            <consortium name="The Broad Institute Genome Sequencing Center for Infectious Disease"/>
            <person name="Wu L."/>
            <person name="Ma J."/>
        </authorList>
    </citation>
    <scope>NUCLEOTIDE SEQUENCE [LARGE SCALE GENOMIC DNA]</scope>
    <source>
        <strain evidence="4">CCUG 54939</strain>
    </source>
</reference>